<accession>A0A8R7QTY4</accession>
<name>A0A8R7QTY4_TRIUA</name>
<gene>
    <name evidence="2" type="primary">LOC125523130</name>
</gene>
<feature type="compositionally biased region" description="Low complexity" evidence="1">
    <location>
        <begin position="14"/>
        <end position="25"/>
    </location>
</feature>
<organism evidence="2 3">
    <name type="scientific">Triticum urartu</name>
    <name type="common">Red wild einkorn</name>
    <name type="synonym">Crithodium urartu</name>
    <dbReference type="NCBI Taxonomy" id="4572"/>
    <lineage>
        <taxon>Eukaryota</taxon>
        <taxon>Viridiplantae</taxon>
        <taxon>Streptophyta</taxon>
        <taxon>Embryophyta</taxon>
        <taxon>Tracheophyta</taxon>
        <taxon>Spermatophyta</taxon>
        <taxon>Magnoliopsida</taxon>
        <taxon>Liliopsida</taxon>
        <taxon>Poales</taxon>
        <taxon>Poaceae</taxon>
        <taxon>BOP clade</taxon>
        <taxon>Pooideae</taxon>
        <taxon>Triticodae</taxon>
        <taxon>Triticeae</taxon>
        <taxon>Triticinae</taxon>
        <taxon>Triticum</taxon>
    </lineage>
</organism>
<dbReference type="AlphaFoldDB" id="A0A8R7QTY4"/>
<protein>
    <submittedName>
        <fullName evidence="2">Uncharacterized protein</fullName>
    </submittedName>
</protein>
<dbReference type="EnsemblPlants" id="TuG1812G0700000497.01.T01">
    <property type="protein sequence ID" value="TuG1812G0700000497.01.T01.cds323274"/>
    <property type="gene ID" value="TuG1812G0700000497.01"/>
</dbReference>
<evidence type="ECO:0000256" key="1">
    <source>
        <dbReference type="SAM" id="MobiDB-lite"/>
    </source>
</evidence>
<sequence>MQELPDTRNHHRSSTAPSSAGNSSPEQSLLWGTNCYPARPPSGKFRGSMSPATAGRPQSAPMSLRT</sequence>
<reference evidence="2" key="2">
    <citation type="submission" date="2018-03" db="EMBL/GenBank/DDBJ databases">
        <title>The Triticum urartu genome reveals the dynamic nature of wheat genome evolution.</title>
        <authorList>
            <person name="Ling H."/>
            <person name="Ma B."/>
            <person name="Shi X."/>
            <person name="Liu H."/>
            <person name="Dong L."/>
            <person name="Sun H."/>
            <person name="Cao Y."/>
            <person name="Gao Q."/>
            <person name="Zheng S."/>
            <person name="Li Y."/>
            <person name="Yu Y."/>
            <person name="Du H."/>
            <person name="Qi M."/>
            <person name="Li Y."/>
            <person name="Yu H."/>
            <person name="Cui Y."/>
            <person name="Wang N."/>
            <person name="Chen C."/>
            <person name="Wu H."/>
            <person name="Zhao Y."/>
            <person name="Zhang J."/>
            <person name="Li Y."/>
            <person name="Zhou W."/>
            <person name="Zhang B."/>
            <person name="Hu W."/>
            <person name="Eijk M."/>
            <person name="Tang J."/>
            <person name="Witsenboer H."/>
            <person name="Zhao S."/>
            <person name="Li Z."/>
            <person name="Zhang A."/>
            <person name="Wang D."/>
            <person name="Liang C."/>
        </authorList>
    </citation>
    <scope>NUCLEOTIDE SEQUENCE [LARGE SCALE GENOMIC DNA]</scope>
    <source>
        <strain evidence="2">cv. G1812</strain>
    </source>
</reference>
<keyword evidence="3" id="KW-1185">Reference proteome</keyword>
<dbReference type="Gramene" id="TuG1812G0700000497.01.T01">
    <property type="protein sequence ID" value="TuG1812G0700000497.01.T01.cds323274"/>
    <property type="gene ID" value="TuG1812G0700000497.01"/>
</dbReference>
<reference evidence="2" key="3">
    <citation type="submission" date="2022-06" db="UniProtKB">
        <authorList>
            <consortium name="EnsemblPlants"/>
        </authorList>
    </citation>
    <scope>IDENTIFICATION</scope>
</reference>
<evidence type="ECO:0000313" key="3">
    <source>
        <dbReference type="Proteomes" id="UP000015106"/>
    </source>
</evidence>
<evidence type="ECO:0000313" key="2">
    <source>
        <dbReference type="EnsemblPlants" id="TuG1812G0700000497.01.T01.cds323274"/>
    </source>
</evidence>
<feature type="region of interest" description="Disordered" evidence="1">
    <location>
        <begin position="1"/>
        <end position="66"/>
    </location>
</feature>
<dbReference type="Proteomes" id="UP000015106">
    <property type="component" value="Chromosome 7"/>
</dbReference>
<proteinExistence type="predicted"/>
<reference evidence="3" key="1">
    <citation type="journal article" date="2013" name="Nature">
        <title>Draft genome of the wheat A-genome progenitor Triticum urartu.</title>
        <authorList>
            <person name="Ling H.Q."/>
            <person name="Zhao S."/>
            <person name="Liu D."/>
            <person name="Wang J."/>
            <person name="Sun H."/>
            <person name="Zhang C."/>
            <person name="Fan H."/>
            <person name="Li D."/>
            <person name="Dong L."/>
            <person name="Tao Y."/>
            <person name="Gao C."/>
            <person name="Wu H."/>
            <person name="Li Y."/>
            <person name="Cui Y."/>
            <person name="Guo X."/>
            <person name="Zheng S."/>
            <person name="Wang B."/>
            <person name="Yu K."/>
            <person name="Liang Q."/>
            <person name="Yang W."/>
            <person name="Lou X."/>
            <person name="Chen J."/>
            <person name="Feng M."/>
            <person name="Jian J."/>
            <person name="Zhang X."/>
            <person name="Luo G."/>
            <person name="Jiang Y."/>
            <person name="Liu J."/>
            <person name="Wang Z."/>
            <person name="Sha Y."/>
            <person name="Zhang B."/>
            <person name="Wu H."/>
            <person name="Tang D."/>
            <person name="Shen Q."/>
            <person name="Xue P."/>
            <person name="Zou S."/>
            <person name="Wang X."/>
            <person name="Liu X."/>
            <person name="Wang F."/>
            <person name="Yang Y."/>
            <person name="An X."/>
            <person name="Dong Z."/>
            <person name="Zhang K."/>
            <person name="Zhang X."/>
            <person name="Luo M.C."/>
            <person name="Dvorak J."/>
            <person name="Tong Y."/>
            <person name="Wang J."/>
            <person name="Yang H."/>
            <person name="Li Z."/>
            <person name="Wang D."/>
            <person name="Zhang A."/>
            <person name="Wang J."/>
        </authorList>
    </citation>
    <scope>NUCLEOTIDE SEQUENCE</scope>
    <source>
        <strain evidence="3">cv. G1812</strain>
    </source>
</reference>